<feature type="domain" description="DNA polymerase III beta sliding clamp N-terminal" evidence="9">
    <location>
        <begin position="1"/>
        <end position="118"/>
    </location>
</feature>
<dbReference type="NCBIfam" id="TIGR00663">
    <property type="entry name" value="dnan"/>
    <property type="match status" value="1"/>
</dbReference>
<dbReference type="InterPro" id="IPR022637">
    <property type="entry name" value="DNA_polIII_beta_cen"/>
</dbReference>
<keyword evidence="6" id="KW-0235">DNA replication</keyword>
<evidence type="ECO:0000256" key="5">
    <source>
        <dbReference type="ARBA" id="ARBA00022695"/>
    </source>
</evidence>
<evidence type="ECO:0000256" key="8">
    <source>
        <dbReference type="ARBA" id="ARBA00023125"/>
    </source>
</evidence>
<dbReference type="Proteomes" id="UP001052739">
    <property type="component" value="Unassembled WGS sequence"/>
</dbReference>
<dbReference type="InterPro" id="IPR022635">
    <property type="entry name" value="DNA_polIII_beta_C"/>
</dbReference>
<dbReference type="Pfam" id="PF00712">
    <property type="entry name" value="DNA_pol3_beta"/>
    <property type="match status" value="1"/>
</dbReference>
<dbReference type="InterPro" id="IPR022634">
    <property type="entry name" value="DNA_polIII_beta_N"/>
</dbReference>
<dbReference type="CDD" id="cd00140">
    <property type="entry name" value="beta_clamp"/>
    <property type="match status" value="1"/>
</dbReference>
<evidence type="ECO:0000256" key="4">
    <source>
        <dbReference type="ARBA" id="ARBA00022679"/>
    </source>
</evidence>
<evidence type="ECO:0000256" key="7">
    <source>
        <dbReference type="ARBA" id="ARBA00022932"/>
    </source>
</evidence>
<dbReference type="Pfam" id="PF02768">
    <property type="entry name" value="DNA_pol3_beta_3"/>
    <property type="match status" value="1"/>
</dbReference>
<keyword evidence="8" id="KW-0238">DNA-binding</keyword>
<sequence>MEIHIDSAVLAEAVAWAARVLPARSPMPVLGGLLLEAGDDGRLSVSGLDHEASARVEVDAATEVPGRALVLGRRLLDICKVLPPGRTALTVEDSRLSVTSGEVRFGLSLLPLDSYPAAPALPPVLGEVDGAAFAEAVGQVTAAAGRDDSLPVLTGIRLALDGSVMTLAATDRYRYAVRTLEWYPGLGAAPAEPADVVVPARRLAETARSLAGEGRTRIGLDAHSIGFERAGLRTTARLLDGRLPRHDKLFALGDHAVAVTGRTALVEAVKRVAVVAEGDSPVQLAFEGTALHLRAGYEDDVASQRLSATLDGAAALTVAFNPGYLLDALTRFTAEDVRLHLLGPGQRALLTDGADGHHRHLLMSVKPLV</sequence>
<evidence type="ECO:0000259" key="10">
    <source>
        <dbReference type="Pfam" id="PF02767"/>
    </source>
</evidence>
<dbReference type="RefSeq" id="WP_190225193.1">
    <property type="nucleotide sequence ID" value="NZ_BNBS01000092.1"/>
</dbReference>
<keyword evidence="3" id="KW-0963">Cytoplasm</keyword>
<comment type="subcellular location">
    <subcellularLocation>
        <location evidence="1">Cytoplasm</location>
    </subcellularLocation>
</comment>
<dbReference type="PANTHER" id="PTHR30478:SF0">
    <property type="entry name" value="BETA SLIDING CLAMP"/>
    <property type="match status" value="1"/>
</dbReference>
<dbReference type="InterPro" id="IPR046938">
    <property type="entry name" value="DNA_clamp_sf"/>
</dbReference>
<dbReference type="InterPro" id="IPR001001">
    <property type="entry name" value="DNA_polIII_beta"/>
</dbReference>
<evidence type="ECO:0000256" key="6">
    <source>
        <dbReference type="ARBA" id="ARBA00022705"/>
    </source>
</evidence>
<dbReference type="SMART" id="SM00480">
    <property type="entry name" value="POL3Bc"/>
    <property type="match status" value="1"/>
</dbReference>
<reference evidence="12" key="1">
    <citation type="submission" date="2024-05" db="EMBL/GenBank/DDBJ databases">
        <title>Whole genome shotgun sequence of Streptomyces hydrogenans NBRC 13475.</title>
        <authorList>
            <person name="Komaki H."/>
            <person name="Tamura T."/>
        </authorList>
    </citation>
    <scope>NUCLEOTIDE SEQUENCE</scope>
    <source>
        <strain evidence="12">NBRC 13475</strain>
    </source>
</reference>
<feature type="domain" description="DNA polymerase III beta sliding clamp C-terminal" evidence="11">
    <location>
        <begin position="256"/>
        <end position="365"/>
    </location>
</feature>
<dbReference type="Pfam" id="PF02767">
    <property type="entry name" value="DNA_pol3_beta_2"/>
    <property type="match status" value="1"/>
</dbReference>
<proteinExistence type="inferred from homology"/>
<gene>
    <name evidence="12" type="primary">dnaN_1</name>
    <name evidence="12" type="ORF">Shyd_10370</name>
</gene>
<evidence type="ECO:0000256" key="1">
    <source>
        <dbReference type="ARBA" id="ARBA00004496"/>
    </source>
</evidence>
<evidence type="ECO:0000313" key="13">
    <source>
        <dbReference type="Proteomes" id="UP001052739"/>
    </source>
</evidence>
<organism evidence="12 13">
    <name type="scientific">Streptomyces hydrogenans</name>
    <dbReference type="NCBI Taxonomy" id="1873719"/>
    <lineage>
        <taxon>Bacteria</taxon>
        <taxon>Bacillati</taxon>
        <taxon>Actinomycetota</taxon>
        <taxon>Actinomycetes</taxon>
        <taxon>Kitasatosporales</taxon>
        <taxon>Streptomycetaceae</taxon>
        <taxon>Streptomyces</taxon>
    </lineage>
</organism>
<protein>
    <submittedName>
        <fullName evidence="12">DNA polymerase III subunit beta</fullName>
    </submittedName>
</protein>
<comment type="caution">
    <text evidence="12">The sequence shown here is derived from an EMBL/GenBank/DDBJ whole genome shotgun (WGS) entry which is preliminary data.</text>
</comment>
<keyword evidence="7" id="KW-0239">DNA-directed DNA polymerase</keyword>
<evidence type="ECO:0000259" key="9">
    <source>
        <dbReference type="Pfam" id="PF00712"/>
    </source>
</evidence>
<evidence type="ECO:0000256" key="2">
    <source>
        <dbReference type="ARBA" id="ARBA00010752"/>
    </source>
</evidence>
<keyword evidence="4" id="KW-0808">Transferase</keyword>
<comment type="similarity">
    <text evidence="2">Belongs to the beta sliding clamp family.</text>
</comment>
<name>A0ABQ3P3R5_9ACTN</name>
<dbReference type="Gene3D" id="3.10.150.10">
    <property type="entry name" value="DNA Polymerase III, subunit A, domain 2"/>
    <property type="match status" value="3"/>
</dbReference>
<feature type="domain" description="DNA polymerase III beta sliding clamp central" evidence="10">
    <location>
        <begin position="128"/>
        <end position="244"/>
    </location>
</feature>
<dbReference type="SUPFAM" id="SSF55979">
    <property type="entry name" value="DNA clamp"/>
    <property type="match status" value="3"/>
</dbReference>
<evidence type="ECO:0000259" key="11">
    <source>
        <dbReference type="Pfam" id="PF02768"/>
    </source>
</evidence>
<evidence type="ECO:0000256" key="3">
    <source>
        <dbReference type="ARBA" id="ARBA00022490"/>
    </source>
</evidence>
<keyword evidence="5" id="KW-0548">Nucleotidyltransferase</keyword>
<dbReference type="EMBL" id="BNDW01000004">
    <property type="protein sequence ID" value="GHI19666.1"/>
    <property type="molecule type" value="Genomic_DNA"/>
</dbReference>
<keyword evidence="13" id="KW-1185">Reference proteome</keyword>
<accession>A0ABQ3P3R5</accession>
<dbReference type="PANTHER" id="PTHR30478">
    <property type="entry name" value="DNA POLYMERASE III SUBUNIT BETA"/>
    <property type="match status" value="1"/>
</dbReference>
<evidence type="ECO:0000313" key="12">
    <source>
        <dbReference type="EMBL" id="GHI19666.1"/>
    </source>
</evidence>